<sequence length="229" mass="26231">MSNTTETNNDDTLTLEQMATLFKAMQQQNALMQKRVAELEAAASDAVPRPNKVVVRNGKEVLLHYPELLEEYPVIAQPKFYDTILEPDDRFIQWNDFYLTDGMAYTPPPVLQHAEVKLSDPSRKHESDLIKIQGFIACSTRFLDTFADEVVDSENRTTKLGQRLIDFLSTMRVLASNDASKISKMRKKLYTDALGRREDDGKIAHHTHTLDNGIHKTYRKYTKDHSART</sequence>
<name>A0A9P3LQN2_9FUNG</name>
<protein>
    <submittedName>
        <fullName evidence="1">Uncharacterized protein</fullName>
    </submittedName>
</protein>
<reference evidence="1" key="1">
    <citation type="submission" date="2021-11" db="EMBL/GenBank/DDBJ databases">
        <authorList>
            <person name="Herlambang A."/>
            <person name="Guo Y."/>
            <person name="Takashima Y."/>
            <person name="Nishizawa T."/>
        </authorList>
    </citation>
    <scope>NUCLEOTIDE SEQUENCE</scope>
    <source>
        <strain evidence="1">E1425</strain>
    </source>
</reference>
<accession>A0A9P3LQN2</accession>
<gene>
    <name evidence="1" type="ORF">EMPS_00112</name>
</gene>
<dbReference type="Proteomes" id="UP000827284">
    <property type="component" value="Unassembled WGS sequence"/>
</dbReference>
<dbReference type="EMBL" id="BQFW01000001">
    <property type="protein sequence ID" value="GJJ67766.1"/>
    <property type="molecule type" value="Genomic_DNA"/>
</dbReference>
<keyword evidence="2" id="KW-1185">Reference proteome</keyword>
<organism evidence="1 2">
    <name type="scientific">Entomortierella parvispora</name>
    <dbReference type="NCBI Taxonomy" id="205924"/>
    <lineage>
        <taxon>Eukaryota</taxon>
        <taxon>Fungi</taxon>
        <taxon>Fungi incertae sedis</taxon>
        <taxon>Mucoromycota</taxon>
        <taxon>Mortierellomycotina</taxon>
        <taxon>Mortierellomycetes</taxon>
        <taxon>Mortierellales</taxon>
        <taxon>Mortierellaceae</taxon>
        <taxon>Entomortierella</taxon>
    </lineage>
</organism>
<evidence type="ECO:0000313" key="1">
    <source>
        <dbReference type="EMBL" id="GJJ67766.1"/>
    </source>
</evidence>
<dbReference type="AlphaFoldDB" id="A0A9P3LQN2"/>
<evidence type="ECO:0000313" key="2">
    <source>
        <dbReference type="Proteomes" id="UP000827284"/>
    </source>
</evidence>
<dbReference type="OrthoDB" id="2406827at2759"/>
<reference evidence="1" key="2">
    <citation type="journal article" date="2022" name="Microbiol. Resour. Announc.">
        <title>Whole-Genome Sequence of Entomortierella parvispora E1425, a Mucoromycotan Fungus Associated with Burkholderiaceae-Related Endosymbiotic Bacteria.</title>
        <authorList>
            <person name="Herlambang A."/>
            <person name="Guo Y."/>
            <person name="Takashima Y."/>
            <person name="Narisawa K."/>
            <person name="Ohta H."/>
            <person name="Nishizawa T."/>
        </authorList>
    </citation>
    <scope>NUCLEOTIDE SEQUENCE</scope>
    <source>
        <strain evidence="1">E1425</strain>
    </source>
</reference>
<comment type="caution">
    <text evidence="1">The sequence shown here is derived from an EMBL/GenBank/DDBJ whole genome shotgun (WGS) entry which is preliminary data.</text>
</comment>
<proteinExistence type="predicted"/>